<proteinExistence type="inferred from homology"/>
<comment type="similarity">
    <text evidence="1">Belongs to the NmrA-type oxidoreductase family. Isoflavone reductase subfamily.</text>
</comment>
<evidence type="ECO:0000313" key="7">
    <source>
        <dbReference type="Proteomes" id="UP000011715"/>
    </source>
</evidence>
<dbReference type="PANTHER" id="PTHR47706:SF4">
    <property type="entry name" value="NMRA-LIKE DOMAIN-CONTAINING PROTEIN"/>
    <property type="match status" value="1"/>
</dbReference>
<dbReference type="Proteomes" id="UP000011715">
    <property type="component" value="Unassembled WGS sequence"/>
</dbReference>
<reference evidence="5" key="3">
    <citation type="submission" date="2011-03" db="EMBL/GenBank/DDBJ databases">
        <title>Annotation of Magnaporthe poae ATCC 64411.</title>
        <authorList>
            <person name="Ma L.-J."/>
            <person name="Dead R."/>
            <person name="Young S.K."/>
            <person name="Zeng Q."/>
            <person name="Gargeya S."/>
            <person name="Fitzgerald M."/>
            <person name="Haas B."/>
            <person name="Abouelleil A."/>
            <person name="Alvarado L."/>
            <person name="Arachchi H.M."/>
            <person name="Berlin A."/>
            <person name="Brown A."/>
            <person name="Chapman S.B."/>
            <person name="Chen Z."/>
            <person name="Dunbar C."/>
            <person name="Freedman E."/>
            <person name="Gearin G."/>
            <person name="Gellesch M."/>
            <person name="Goldberg J."/>
            <person name="Griggs A."/>
            <person name="Gujja S."/>
            <person name="Heiman D."/>
            <person name="Howarth C."/>
            <person name="Larson L."/>
            <person name="Lui A."/>
            <person name="MacDonald P.J.P."/>
            <person name="Mehta T."/>
            <person name="Montmayeur A."/>
            <person name="Murphy C."/>
            <person name="Neiman D."/>
            <person name="Pearson M."/>
            <person name="Priest M."/>
            <person name="Roberts A."/>
            <person name="Saif S."/>
            <person name="Shea T."/>
            <person name="Shenoy N."/>
            <person name="Sisk P."/>
            <person name="Stolte C."/>
            <person name="Sykes S."/>
            <person name="Yandava C."/>
            <person name="Wortman J."/>
            <person name="Nusbaum C."/>
            <person name="Birren B."/>
        </authorList>
    </citation>
    <scope>NUCLEOTIDE SEQUENCE</scope>
    <source>
        <strain evidence="5">ATCC 64411</strain>
    </source>
</reference>
<evidence type="ECO:0000256" key="2">
    <source>
        <dbReference type="ARBA" id="ARBA00022857"/>
    </source>
</evidence>
<evidence type="ECO:0000259" key="4">
    <source>
        <dbReference type="Pfam" id="PF05368"/>
    </source>
</evidence>
<evidence type="ECO:0000313" key="6">
    <source>
        <dbReference type="EnsemblFungi" id="MAPG_05088T0"/>
    </source>
</evidence>
<dbReference type="STRING" id="644358.A0A0C4DYG7"/>
<dbReference type="VEuPathDB" id="FungiDB:MAPG_05088"/>
<dbReference type="InterPro" id="IPR051609">
    <property type="entry name" value="NmrA/Isoflavone_reductase-like"/>
</dbReference>
<dbReference type="EMBL" id="ADBL01001199">
    <property type="status" value="NOT_ANNOTATED_CDS"/>
    <property type="molecule type" value="Genomic_DNA"/>
</dbReference>
<dbReference type="Gene3D" id="3.40.50.720">
    <property type="entry name" value="NAD(P)-binding Rossmann-like Domain"/>
    <property type="match status" value="1"/>
</dbReference>
<name>A0A0C4DYG7_MAGP6</name>
<dbReference type="eggNOG" id="ENOG502RXEE">
    <property type="taxonomic scope" value="Eukaryota"/>
</dbReference>
<sequence>MRLIDAAVAAGVKRYIPSEWFTGTGLTTAIARLPHMASKLIVRQYLEDLNRDKQVIEYSLISPGMFMDYLAYPHVTNSKHTTIFETFVNMQDMRGFYMKGHGNDKFTVTAIHDIANVVLRVIDYEGAWPVNGGVVGETVSFSQLIELGQKLRGKQFAIDVLEPEDVEAGNLKVTKLDTIVHPSAPGNHDEYTKAAFASVLCAVATGSMVVDGEWNRLLPDYRFMTVEEMLRKHF</sequence>
<evidence type="ECO:0000256" key="3">
    <source>
        <dbReference type="ARBA" id="ARBA00023002"/>
    </source>
</evidence>
<keyword evidence="2" id="KW-0521">NADP</keyword>
<dbReference type="PANTHER" id="PTHR47706">
    <property type="entry name" value="NMRA-LIKE FAMILY PROTEIN"/>
    <property type="match status" value="1"/>
</dbReference>
<gene>
    <name evidence="5" type="ORF">MAPG_05088</name>
</gene>
<dbReference type="OrthoDB" id="10000533at2759"/>
<reference evidence="7" key="2">
    <citation type="submission" date="2010-05" db="EMBL/GenBank/DDBJ databases">
        <title>The genome sequence of Magnaporthe poae strain ATCC 64411.</title>
        <authorList>
            <person name="Ma L.-J."/>
            <person name="Dead R."/>
            <person name="Young S."/>
            <person name="Zeng Q."/>
            <person name="Koehrsen M."/>
            <person name="Alvarado L."/>
            <person name="Berlin A."/>
            <person name="Chapman S.B."/>
            <person name="Chen Z."/>
            <person name="Freedman E."/>
            <person name="Gellesch M."/>
            <person name="Goldberg J."/>
            <person name="Griggs A."/>
            <person name="Gujja S."/>
            <person name="Heilman E.R."/>
            <person name="Heiman D."/>
            <person name="Hepburn T."/>
            <person name="Howarth C."/>
            <person name="Jen D."/>
            <person name="Larson L."/>
            <person name="Mehta T."/>
            <person name="Neiman D."/>
            <person name="Pearson M."/>
            <person name="Roberts A."/>
            <person name="Saif S."/>
            <person name="Shea T."/>
            <person name="Shenoy N."/>
            <person name="Sisk P."/>
            <person name="Stolte C."/>
            <person name="Sykes S."/>
            <person name="Walk T."/>
            <person name="White J."/>
            <person name="Yandava C."/>
            <person name="Haas B."/>
            <person name="Nusbaum C."/>
            <person name="Birren B."/>
        </authorList>
    </citation>
    <scope>NUCLEOTIDE SEQUENCE [LARGE SCALE GENOMIC DNA]</scope>
    <source>
        <strain evidence="7">ATCC 64411 / 73-15</strain>
    </source>
</reference>
<evidence type="ECO:0000256" key="1">
    <source>
        <dbReference type="ARBA" id="ARBA00005725"/>
    </source>
</evidence>
<dbReference type="Pfam" id="PF05368">
    <property type="entry name" value="NmrA"/>
    <property type="match status" value="1"/>
</dbReference>
<organism evidence="6 7">
    <name type="scientific">Magnaporthiopsis poae (strain ATCC 64411 / 73-15)</name>
    <name type="common">Kentucky bluegrass fungus</name>
    <name type="synonym">Magnaporthe poae</name>
    <dbReference type="NCBI Taxonomy" id="644358"/>
    <lineage>
        <taxon>Eukaryota</taxon>
        <taxon>Fungi</taxon>
        <taxon>Dikarya</taxon>
        <taxon>Ascomycota</taxon>
        <taxon>Pezizomycotina</taxon>
        <taxon>Sordariomycetes</taxon>
        <taxon>Sordariomycetidae</taxon>
        <taxon>Magnaporthales</taxon>
        <taxon>Magnaporthaceae</taxon>
        <taxon>Magnaporthiopsis</taxon>
    </lineage>
</organism>
<reference evidence="5" key="1">
    <citation type="submission" date="2010-05" db="EMBL/GenBank/DDBJ databases">
        <title>The Genome Sequence of Magnaporthe poae strain ATCC 64411.</title>
        <authorList>
            <consortium name="The Broad Institute Genome Sequencing Platform"/>
            <consortium name="Broad Institute Genome Sequencing Center for Infectious Disease"/>
            <person name="Ma L.-J."/>
            <person name="Dead R."/>
            <person name="Young S."/>
            <person name="Zeng Q."/>
            <person name="Koehrsen M."/>
            <person name="Alvarado L."/>
            <person name="Berlin A."/>
            <person name="Chapman S.B."/>
            <person name="Chen Z."/>
            <person name="Freedman E."/>
            <person name="Gellesch M."/>
            <person name="Goldberg J."/>
            <person name="Griggs A."/>
            <person name="Gujja S."/>
            <person name="Heilman E.R."/>
            <person name="Heiman D."/>
            <person name="Hepburn T."/>
            <person name="Howarth C."/>
            <person name="Jen D."/>
            <person name="Larson L."/>
            <person name="Mehta T."/>
            <person name="Neiman D."/>
            <person name="Pearson M."/>
            <person name="Roberts A."/>
            <person name="Saif S."/>
            <person name="Shea T."/>
            <person name="Shenoy N."/>
            <person name="Sisk P."/>
            <person name="Stolte C."/>
            <person name="Sykes S."/>
            <person name="Walk T."/>
            <person name="White J."/>
            <person name="Yandava C."/>
            <person name="Haas B."/>
            <person name="Nusbaum C."/>
            <person name="Birren B."/>
        </authorList>
    </citation>
    <scope>NUCLEOTIDE SEQUENCE</scope>
    <source>
        <strain evidence="5">ATCC 64411</strain>
    </source>
</reference>
<dbReference type="SUPFAM" id="SSF51735">
    <property type="entry name" value="NAD(P)-binding Rossmann-fold domains"/>
    <property type="match status" value="1"/>
</dbReference>
<keyword evidence="7" id="KW-1185">Reference proteome</keyword>
<dbReference type="GO" id="GO:0016491">
    <property type="term" value="F:oxidoreductase activity"/>
    <property type="evidence" value="ECO:0007669"/>
    <property type="project" value="UniProtKB-KW"/>
</dbReference>
<dbReference type="InterPro" id="IPR008030">
    <property type="entry name" value="NmrA-like"/>
</dbReference>
<reference evidence="6" key="4">
    <citation type="journal article" date="2015" name="G3 (Bethesda)">
        <title>Genome sequences of three phytopathogenic species of the Magnaporthaceae family of fungi.</title>
        <authorList>
            <person name="Okagaki L.H."/>
            <person name="Nunes C.C."/>
            <person name="Sailsbery J."/>
            <person name="Clay B."/>
            <person name="Brown D."/>
            <person name="John T."/>
            <person name="Oh Y."/>
            <person name="Young N."/>
            <person name="Fitzgerald M."/>
            <person name="Haas B.J."/>
            <person name="Zeng Q."/>
            <person name="Young S."/>
            <person name="Adiconis X."/>
            <person name="Fan L."/>
            <person name="Levin J.Z."/>
            <person name="Mitchell T.K."/>
            <person name="Okubara P.A."/>
            <person name="Farman M.L."/>
            <person name="Kohn L.M."/>
            <person name="Birren B."/>
            <person name="Ma L.-J."/>
            <person name="Dean R.A."/>
        </authorList>
    </citation>
    <scope>NUCLEOTIDE SEQUENCE</scope>
    <source>
        <strain evidence="6">ATCC 64411 / 73-15</strain>
    </source>
</reference>
<dbReference type="EMBL" id="GL876969">
    <property type="protein sequence ID" value="KLU86069.1"/>
    <property type="molecule type" value="Genomic_DNA"/>
</dbReference>
<protein>
    <recommendedName>
        <fullName evidence="4">NmrA-like domain-containing protein</fullName>
    </recommendedName>
</protein>
<reference evidence="6" key="5">
    <citation type="submission" date="2015-06" db="UniProtKB">
        <authorList>
            <consortium name="EnsemblFungi"/>
        </authorList>
    </citation>
    <scope>IDENTIFICATION</scope>
    <source>
        <strain evidence="6">ATCC 64411</strain>
    </source>
</reference>
<feature type="domain" description="NmrA-like" evidence="4">
    <location>
        <begin position="2"/>
        <end position="164"/>
    </location>
</feature>
<evidence type="ECO:0000313" key="5">
    <source>
        <dbReference type="EMBL" id="KLU86069.1"/>
    </source>
</evidence>
<dbReference type="InterPro" id="IPR036291">
    <property type="entry name" value="NAD(P)-bd_dom_sf"/>
</dbReference>
<accession>A0A0C4DYG7</accession>
<keyword evidence="3" id="KW-0560">Oxidoreductase</keyword>
<dbReference type="OMA" id="HTVLSFM"/>
<dbReference type="AlphaFoldDB" id="A0A0C4DYG7"/>
<dbReference type="EnsemblFungi" id="MAPG_05088T0">
    <property type="protein sequence ID" value="MAPG_05088T0"/>
    <property type="gene ID" value="MAPG_05088"/>
</dbReference>